<reference evidence="1 2" key="1">
    <citation type="journal article" date="2017" name="BMC Genomics">
        <title>Chromosome level assembly and secondary metabolite potential of the parasitic fungus Cordyceps militaris.</title>
        <authorList>
            <person name="Kramer G.J."/>
            <person name="Nodwell J.R."/>
        </authorList>
    </citation>
    <scope>NUCLEOTIDE SEQUENCE [LARGE SCALE GENOMIC DNA]</scope>
    <source>
        <strain evidence="1 2">ATCC 34164</strain>
    </source>
</reference>
<dbReference type="EMBL" id="CP023322">
    <property type="protein sequence ID" value="ATY59241.1"/>
    <property type="molecule type" value="Genomic_DNA"/>
</dbReference>
<evidence type="ECO:0000313" key="2">
    <source>
        <dbReference type="Proteomes" id="UP000323067"/>
    </source>
</evidence>
<sequence>MNDIPAVNSVLPPPWSVIEFSFSNFDTNTELVVMCNYVRFVIHASEDGFTSSPQIKEKYLFFLEVAENYELDGYTVDDFYDWALEPLLPILCEQTHVLKAGIATLHDFLYAPIREYTLEAESDKLVLRPREEHAETRLMFGVTQADSKCQIWPGYLPSEIQLDEEAAYDCFPQRVILPNGTVAFFKLMGRGDKSILDKELSSYEKARNSRLPSSVRTSRLLGLVKGESGTVFGLLLTYIDCQGQTLTCAVEADAPGFLRRQWVAEIRQIVLCLHQHGLVWGDAKPDNVLIDGNQNAWLIDFGGGYTEGWVPKDLAGTVEGDLTALTKMVDYVESGTAVLM</sequence>
<dbReference type="Proteomes" id="UP000323067">
    <property type="component" value="Chromosome iv"/>
</dbReference>
<dbReference type="InterPro" id="IPR011009">
    <property type="entry name" value="Kinase-like_dom_sf"/>
</dbReference>
<organism evidence="1 2">
    <name type="scientific">Cordyceps militaris</name>
    <name type="common">Caterpillar fungus</name>
    <name type="synonym">Clavaria militaris</name>
    <dbReference type="NCBI Taxonomy" id="73501"/>
    <lineage>
        <taxon>Eukaryota</taxon>
        <taxon>Fungi</taxon>
        <taxon>Dikarya</taxon>
        <taxon>Ascomycota</taxon>
        <taxon>Pezizomycotina</taxon>
        <taxon>Sordariomycetes</taxon>
        <taxon>Hypocreomycetidae</taxon>
        <taxon>Hypocreales</taxon>
        <taxon>Cordycipitaceae</taxon>
        <taxon>Cordyceps</taxon>
    </lineage>
</organism>
<protein>
    <submittedName>
        <fullName evidence="1">Kinase-like domain</fullName>
    </submittedName>
</protein>
<dbReference type="GO" id="GO:0016301">
    <property type="term" value="F:kinase activity"/>
    <property type="evidence" value="ECO:0007669"/>
    <property type="project" value="UniProtKB-KW"/>
</dbReference>
<gene>
    <name evidence="1" type="ORF">A9K55_003039</name>
</gene>
<proteinExistence type="predicted"/>
<name>A0A2H4S802_CORMI</name>
<dbReference type="OrthoDB" id="4062651at2759"/>
<dbReference type="VEuPathDB" id="FungiDB:A9K55_003039"/>
<dbReference type="Gene3D" id="1.10.510.10">
    <property type="entry name" value="Transferase(Phosphotransferase) domain 1"/>
    <property type="match status" value="1"/>
</dbReference>
<dbReference type="VEuPathDB" id="FungiDB:CCM_08719"/>
<accession>A0A2H4S802</accession>
<keyword evidence="1" id="KW-0808">Transferase</keyword>
<dbReference type="AlphaFoldDB" id="A0A2H4S802"/>
<evidence type="ECO:0000313" key="1">
    <source>
        <dbReference type="EMBL" id="ATY59241.1"/>
    </source>
</evidence>
<dbReference type="SUPFAM" id="SSF56112">
    <property type="entry name" value="Protein kinase-like (PK-like)"/>
    <property type="match status" value="1"/>
</dbReference>
<keyword evidence="1" id="KW-0418">Kinase</keyword>